<organism evidence="2 3">
    <name type="scientific">Posidoniimonas polymericola</name>
    <dbReference type="NCBI Taxonomy" id="2528002"/>
    <lineage>
        <taxon>Bacteria</taxon>
        <taxon>Pseudomonadati</taxon>
        <taxon>Planctomycetota</taxon>
        <taxon>Planctomycetia</taxon>
        <taxon>Pirellulales</taxon>
        <taxon>Lacipirellulaceae</taxon>
        <taxon>Posidoniimonas</taxon>
    </lineage>
</organism>
<name>A0A5C5XUT5_9BACT</name>
<dbReference type="Proteomes" id="UP000318478">
    <property type="component" value="Unassembled WGS sequence"/>
</dbReference>
<dbReference type="AlphaFoldDB" id="A0A5C5XUT5"/>
<dbReference type="RefSeq" id="WP_197528192.1">
    <property type="nucleotide sequence ID" value="NZ_SJPO01000013.1"/>
</dbReference>
<keyword evidence="1" id="KW-1133">Transmembrane helix</keyword>
<reference evidence="2 3" key="1">
    <citation type="submission" date="2019-02" db="EMBL/GenBank/DDBJ databases">
        <title>Deep-cultivation of Planctomycetes and their phenomic and genomic characterization uncovers novel biology.</title>
        <authorList>
            <person name="Wiegand S."/>
            <person name="Jogler M."/>
            <person name="Boedeker C."/>
            <person name="Pinto D."/>
            <person name="Vollmers J."/>
            <person name="Rivas-Marin E."/>
            <person name="Kohn T."/>
            <person name="Peeters S.H."/>
            <person name="Heuer A."/>
            <person name="Rast P."/>
            <person name="Oberbeckmann S."/>
            <person name="Bunk B."/>
            <person name="Jeske O."/>
            <person name="Meyerdierks A."/>
            <person name="Storesund J.E."/>
            <person name="Kallscheuer N."/>
            <person name="Luecker S."/>
            <person name="Lage O.M."/>
            <person name="Pohl T."/>
            <person name="Merkel B.J."/>
            <person name="Hornburger P."/>
            <person name="Mueller R.-W."/>
            <person name="Bruemmer F."/>
            <person name="Labrenz M."/>
            <person name="Spormann A.M."/>
            <person name="Op Den Camp H."/>
            <person name="Overmann J."/>
            <person name="Amann R."/>
            <person name="Jetten M.S.M."/>
            <person name="Mascher T."/>
            <person name="Medema M.H."/>
            <person name="Devos D.P."/>
            <person name="Kaster A.-K."/>
            <person name="Ovreas L."/>
            <person name="Rohde M."/>
            <person name="Galperin M.Y."/>
            <person name="Jogler C."/>
        </authorList>
    </citation>
    <scope>NUCLEOTIDE SEQUENCE [LARGE SCALE GENOMIC DNA]</scope>
    <source>
        <strain evidence="2 3">Pla123a</strain>
    </source>
</reference>
<sequence>MREKYGWLLRHYGVQRLLAIALAWPVYHVAWFALQLSGYGQEGASLSPVERLAKGSHDVWLGYWVASVSIPLLWLASYKLPIVEVRWGFRLLAFIWLFDGVAAIAEGFARMQGMDVHTVALVLQAWAGGVLLPMAIGFLPWGLLELWEFVSGLPLLKRWRFSGIEEHAEWISSRKLRKHTRPLPGRTL</sequence>
<protein>
    <submittedName>
        <fullName evidence="2">Uncharacterized protein</fullName>
    </submittedName>
</protein>
<feature type="transmembrane region" description="Helical" evidence="1">
    <location>
        <begin position="60"/>
        <end position="80"/>
    </location>
</feature>
<evidence type="ECO:0000313" key="3">
    <source>
        <dbReference type="Proteomes" id="UP000318478"/>
    </source>
</evidence>
<evidence type="ECO:0000256" key="1">
    <source>
        <dbReference type="SAM" id="Phobius"/>
    </source>
</evidence>
<dbReference type="EMBL" id="SJPO01000013">
    <property type="protein sequence ID" value="TWT67027.1"/>
    <property type="molecule type" value="Genomic_DNA"/>
</dbReference>
<comment type="caution">
    <text evidence="2">The sequence shown here is derived from an EMBL/GenBank/DDBJ whole genome shotgun (WGS) entry which is preliminary data.</text>
</comment>
<proteinExistence type="predicted"/>
<accession>A0A5C5XUT5</accession>
<feature type="transmembrane region" description="Helical" evidence="1">
    <location>
        <begin position="21"/>
        <end position="40"/>
    </location>
</feature>
<keyword evidence="3" id="KW-1185">Reference proteome</keyword>
<evidence type="ECO:0000313" key="2">
    <source>
        <dbReference type="EMBL" id="TWT67027.1"/>
    </source>
</evidence>
<keyword evidence="1" id="KW-0472">Membrane</keyword>
<feature type="transmembrane region" description="Helical" evidence="1">
    <location>
        <begin position="87"/>
        <end position="105"/>
    </location>
</feature>
<feature type="transmembrane region" description="Helical" evidence="1">
    <location>
        <begin position="125"/>
        <end position="150"/>
    </location>
</feature>
<gene>
    <name evidence="2" type="ORF">Pla123a_44570</name>
</gene>
<keyword evidence="1" id="KW-0812">Transmembrane</keyword>